<evidence type="ECO:0000259" key="3">
    <source>
        <dbReference type="PROSITE" id="PS51186"/>
    </source>
</evidence>
<dbReference type="SUPFAM" id="SSF55729">
    <property type="entry name" value="Acyl-CoA N-acyltransferases (Nat)"/>
    <property type="match status" value="1"/>
</dbReference>
<dbReference type="AlphaFoldDB" id="A0A235EJI7"/>
<evidence type="ECO:0000313" key="4">
    <source>
        <dbReference type="EMBL" id="OYD49161.1"/>
    </source>
</evidence>
<dbReference type="InterPro" id="IPR000182">
    <property type="entry name" value="GNAT_dom"/>
</dbReference>
<keyword evidence="5" id="KW-1185">Reference proteome</keyword>
<dbReference type="EMBL" id="NOIG01000010">
    <property type="protein sequence ID" value="OYD49161.1"/>
    <property type="molecule type" value="Genomic_DNA"/>
</dbReference>
<keyword evidence="2" id="KW-0012">Acyltransferase</keyword>
<dbReference type="OrthoDB" id="3389160at2"/>
<evidence type="ECO:0000256" key="2">
    <source>
        <dbReference type="ARBA" id="ARBA00023315"/>
    </source>
</evidence>
<dbReference type="PROSITE" id="PS51186">
    <property type="entry name" value="GNAT"/>
    <property type="match status" value="1"/>
</dbReference>
<protein>
    <submittedName>
        <fullName evidence="4">GNAT family N-acetyltransferase</fullName>
    </submittedName>
</protein>
<name>A0A235EJI7_9BURK</name>
<sequence length="186" mass="19820">MTAAVRHAPAQPPSATTIRRLGPNEAAASVGALADVLIDCVHGGASVSFMAPLPRDKALAFWRNVADGVARNERVLLVAEDASGAILGTVQLITAMPDNQPHRADVAKMLVHRRARRQGIAQQLMAAVDDAARAERKTVLVLDTVTGGDAERLYERAGWQRVGVVPDYALMPDGALCGTTFFCKRV</sequence>
<organism evidence="4 5">
    <name type="scientific">Acidovorax kalamii</name>
    <dbReference type="NCBI Taxonomy" id="2004485"/>
    <lineage>
        <taxon>Bacteria</taxon>
        <taxon>Pseudomonadati</taxon>
        <taxon>Pseudomonadota</taxon>
        <taxon>Betaproteobacteria</taxon>
        <taxon>Burkholderiales</taxon>
        <taxon>Comamonadaceae</taxon>
        <taxon>Acidovorax</taxon>
    </lineage>
</organism>
<gene>
    <name evidence="4" type="ORF">CBY09_15985</name>
</gene>
<dbReference type="InterPro" id="IPR016181">
    <property type="entry name" value="Acyl_CoA_acyltransferase"/>
</dbReference>
<reference evidence="4 5" key="1">
    <citation type="submission" date="2017-07" db="EMBL/GenBank/DDBJ databases">
        <title>Acidovorax KNDSW TSA 6 genome sequence and assembly.</title>
        <authorList>
            <person name="Mayilraj S."/>
        </authorList>
    </citation>
    <scope>NUCLEOTIDE SEQUENCE [LARGE SCALE GENOMIC DNA]</scope>
    <source>
        <strain evidence="4 5">KNDSW-TSA6</strain>
    </source>
</reference>
<proteinExistence type="predicted"/>
<dbReference type="PANTHER" id="PTHR43877">
    <property type="entry name" value="AMINOALKYLPHOSPHONATE N-ACETYLTRANSFERASE-RELATED-RELATED"/>
    <property type="match status" value="1"/>
</dbReference>
<dbReference type="CDD" id="cd04301">
    <property type="entry name" value="NAT_SF"/>
    <property type="match status" value="1"/>
</dbReference>
<dbReference type="RefSeq" id="WP_094290579.1">
    <property type="nucleotide sequence ID" value="NZ_NOIG01000010.1"/>
</dbReference>
<keyword evidence="1 4" id="KW-0808">Transferase</keyword>
<accession>A0A235EJI7</accession>
<feature type="domain" description="N-acetyltransferase" evidence="3">
    <location>
        <begin position="16"/>
        <end position="186"/>
    </location>
</feature>
<evidence type="ECO:0000313" key="5">
    <source>
        <dbReference type="Proteomes" id="UP000215441"/>
    </source>
</evidence>
<comment type="caution">
    <text evidence="4">The sequence shown here is derived from an EMBL/GenBank/DDBJ whole genome shotgun (WGS) entry which is preliminary data.</text>
</comment>
<dbReference type="InterPro" id="IPR050832">
    <property type="entry name" value="Bact_Acetyltransf"/>
</dbReference>
<dbReference type="Pfam" id="PF13508">
    <property type="entry name" value="Acetyltransf_7"/>
    <property type="match status" value="1"/>
</dbReference>
<dbReference type="Proteomes" id="UP000215441">
    <property type="component" value="Unassembled WGS sequence"/>
</dbReference>
<dbReference type="Gene3D" id="3.40.630.30">
    <property type="match status" value="1"/>
</dbReference>
<dbReference type="GO" id="GO:0016747">
    <property type="term" value="F:acyltransferase activity, transferring groups other than amino-acyl groups"/>
    <property type="evidence" value="ECO:0007669"/>
    <property type="project" value="InterPro"/>
</dbReference>
<evidence type="ECO:0000256" key="1">
    <source>
        <dbReference type="ARBA" id="ARBA00022679"/>
    </source>
</evidence>